<evidence type="ECO:0000313" key="4">
    <source>
        <dbReference type="Proteomes" id="UP001369247"/>
    </source>
</evidence>
<dbReference type="AlphaFoldDB" id="A0A9E7ULT5"/>
<reference evidence="2 4" key="2">
    <citation type="submission" date="2023-12" db="EMBL/GenBank/DDBJ databases">
        <title>Phenotypic and Genomic Characterization of Methanothermobacter wolfeii Strain BSEL, a CO2-Capturing Archaeon with Minimal Nutrient Requirements.</title>
        <authorList>
            <person name="Ale Enriquez F."/>
            <person name="Ahring B.K."/>
        </authorList>
    </citation>
    <scope>NUCLEOTIDE SEQUENCE [LARGE SCALE GENOMIC DNA]</scope>
    <source>
        <strain evidence="2 4">BSEL-1</strain>
    </source>
</reference>
<name>A0A9E7ULT5_METWO</name>
<sequence length="263" mass="29541">MKAVVFDNSGTLIKRYRALKNLKTGEICDYMNSLDLVDYSYRRALVVLQTDPSECIINARGDQTIYEFITRNRIRFDISYSSGDASREDILRILRGDPATVRDIQDTIRAVVEKDYNIQICSGSGFIVNLDRNTVEFTITAGGKLFPEVPAVIEELKMRDIDIYVASGDRQGSLRELARVIGIPKENVFGTADTEGKARIIRGLKERYSKVMMVGNGPNDILALREADVGVLTLQQNEDVPPRVFDAADHIIVNIMDLLDIDF</sequence>
<dbReference type="PANTHER" id="PTHR43520">
    <property type="entry name" value="ATP7, ISOFORM B"/>
    <property type="match status" value="1"/>
</dbReference>
<dbReference type="Gene3D" id="3.40.50.1000">
    <property type="entry name" value="HAD superfamily/HAD-like"/>
    <property type="match status" value="1"/>
</dbReference>
<dbReference type="EMBL" id="JAXUHJ010000010">
    <property type="protein sequence ID" value="MEJ8543095.1"/>
    <property type="molecule type" value="Genomic_DNA"/>
</dbReference>
<evidence type="ECO:0000313" key="2">
    <source>
        <dbReference type="EMBL" id="MEJ8543095.1"/>
    </source>
</evidence>
<protein>
    <submittedName>
        <fullName evidence="3">HAD family hydrolase</fullName>
    </submittedName>
</protein>
<dbReference type="SUPFAM" id="SSF56784">
    <property type="entry name" value="HAD-like"/>
    <property type="match status" value="1"/>
</dbReference>
<dbReference type="EMBL" id="CP104550">
    <property type="protein sequence ID" value="UXH31775.1"/>
    <property type="molecule type" value="Genomic_DNA"/>
</dbReference>
<evidence type="ECO:0000256" key="1">
    <source>
        <dbReference type="ARBA" id="ARBA00022967"/>
    </source>
</evidence>
<dbReference type="GeneID" id="75105631"/>
<dbReference type="InterPro" id="IPR023214">
    <property type="entry name" value="HAD_sf"/>
</dbReference>
<keyword evidence="3" id="KW-0378">Hydrolase</keyword>
<accession>A0A9E7ULT5</accession>
<dbReference type="GO" id="GO:0043682">
    <property type="term" value="F:P-type divalent copper transporter activity"/>
    <property type="evidence" value="ECO:0007669"/>
    <property type="project" value="TreeGrafter"/>
</dbReference>
<evidence type="ECO:0000313" key="3">
    <source>
        <dbReference type="EMBL" id="UXH31775.1"/>
    </source>
</evidence>
<dbReference type="Pfam" id="PF00702">
    <property type="entry name" value="Hydrolase"/>
    <property type="match status" value="1"/>
</dbReference>
<keyword evidence="4" id="KW-1185">Reference proteome</keyword>
<dbReference type="GO" id="GO:0016787">
    <property type="term" value="F:hydrolase activity"/>
    <property type="evidence" value="ECO:0007669"/>
    <property type="project" value="UniProtKB-KW"/>
</dbReference>
<keyword evidence="1" id="KW-1278">Translocase</keyword>
<dbReference type="GO" id="GO:0055070">
    <property type="term" value="P:copper ion homeostasis"/>
    <property type="evidence" value="ECO:0007669"/>
    <property type="project" value="TreeGrafter"/>
</dbReference>
<dbReference type="Proteomes" id="UP001369247">
    <property type="component" value="Unassembled WGS sequence"/>
</dbReference>
<dbReference type="GO" id="GO:0016020">
    <property type="term" value="C:membrane"/>
    <property type="evidence" value="ECO:0007669"/>
    <property type="project" value="TreeGrafter"/>
</dbReference>
<reference evidence="3" key="1">
    <citation type="submission" date="2022-09" db="EMBL/GenBank/DDBJ databases">
        <title>Characterization of three MwoI isoschizomers from sequenced genome and metagenomes.</title>
        <authorList>
            <person name="Fomenkov A."/>
            <person name="Xu S.Y."/>
            <person name="Roberts R.J."/>
        </authorList>
    </citation>
    <scope>NUCLEOTIDE SEQUENCE</scope>
    <source>
        <strain evidence="3">DSM 2970</strain>
    </source>
</reference>
<proteinExistence type="predicted"/>
<gene>
    <name evidence="3" type="ORF">N5910_00225</name>
    <name evidence="2" type="ORF">U2150_06285</name>
</gene>
<dbReference type="Proteomes" id="UP001065373">
    <property type="component" value="Chromosome"/>
</dbReference>
<organism evidence="3">
    <name type="scientific">Methanothermobacter wolfeii</name>
    <name type="common">Methanobacterium wolfei</name>
    <dbReference type="NCBI Taxonomy" id="145261"/>
    <lineage>
        <taxon>Archaea</taxon>
        <taxon>Methanobacteriati</taxon>
        <taxon>Methanobacteriota</taxon>
        <taxon>Methanomada group</taxon>
        <taxon>Methanobacteria</taxon>
        <taxon>Methanobacteriales</taxon>
        <taxon>Methanobacteriaceae</taxon>
        <taxon>Methanothermobacter</taxon>
    </lineage>
</organism>
<dbReference type="PANTHER" id="PTHR43520:SF8">
    <property type="entry name" value="P-TYPE CU(+) TRANSPORTER"/>
    <property type="match status" value="1"/>
</dbReference>
<dbReference type="RefSeq" id="WP_084531304.1">
    <property type="nucleotide sequence ID" value="NZ_CP104550.1"/>
</dbReference>
<dbReference type="GO" id="GO:0005507">
    <property type="term" value="F:copper ion binding"/>
    <property type="evidence" value="ECO:0007669"/>
    <property type="project" value="TreeGrafter"/>
</dbReference>
<dbReference type="InterPro" id="IPR036412">
    <property type="entry name" value="HAD-like_sf"/>
</dbReference>
<dbReference type="KEGG" id="mwo:MWSIV6_0033"/>